<organism evidence="1 2">
    <name type="scientific">Alistipes putredinis DSM 17216</name>
    <dbReference type="NCBI Taxonomy" id="445970"/>
    <lineage>
        <taxon>Bacteria</taxon>
        <taxon>Pseudomonadati</taxon>
        <taxon>Bacteroidota</taxon>
        <taxon>Bacteroidia</taxon>
        <taxon>Bacteroidales</taxon>
        <taxon>Rikenellaceae</taxon>
        <taxon>Alistipes</taxon>
    </lineage>
</organism>
<dbReference type="eggNOG" id="ENOG5033YRX">
    <property type="taxonomic scope" value="Bacteria"/>
</dbReference>
<dbReference type="Proteomes" id="UP000005819">
    <property type="component" value="Unassembled WGS sequence"/>
</dbReference>
<comment type="caution">
    <text evidence="1">The sequence shown here is derived from an EMBL/GenBank/DDBJ whole genome shotgun (WGS) entry which is preliminary data.</text>
</comment>
<gene>
    <name evidence="1" type="ORF">ALIPUT_01570</name>
</gene>
<dbReference type="EMBL" id="ABFK02000019">
    <property type="protein sequence ID" value="EDS03358.1"/>
    <property type="molecule type" value="Genomic_DNA"/>
</dbReference>
<accession>B0MWN0</accession>
<keyword evidence="2" id="KW-1185">Reference proteome</keyword>
<reference evidence="1" key="1">
    <citation type="submission" date="2007-10" db="EMBL/GenBank/DDBJ databases">
        <authorList>
            <person name="Fulton L."/>
            <person name="Clifton S."/>
            <person name="Fulton B."/>
            <person name="Xu J."/>
            <person name="Minx P."/>
            <person name="Pepin K.H."/>
            <person name="Johnson M."/>
            <person name="Thiruvilangam P."/>
            <person name="Bhonagiri V."/>
            <person name="Nash W.E."/>
            <person name="Mardis E.R."/>
            <person name="Wilson R.K."/>
        </authorList>
    </citation>
    <scope>NUCLEOTIDE SEQUENCE [LARGE SCALE GENOMIC DNA]</scope>
    <source>
        <strain evidence="1">DSM 17216</strain>
    </source>
</reference>
<evidence type="ECO:0000313" key="2">
    <source>
        <dbReference type="Proteomes" id="UP000005819"/>
    </source>
</evidence>
<dbReference type="HOGENOM" id="CLU_2766731_0_0_10"/>
<evidence type="ECO:0000313" key="1">
    <source>
        <dbReference type="EMBL" id="EDS03358.1"/>
    </source>
</evidence>
<reference evidence="1" key="2">
    <citation type="submission" date="2013-09" db="EMBL/GenBank/DDBJ databases">
        <title>Draft genome sequence of Alistipes putredinis (DSM 17216).</title>
        <authorList>
            <person name="Sudarsanam P."/>
            <person name="Ley R."/>
            <person name="Guruge J."/>
            <person name="Turnbaugh P.J."/>
            <person name="Mahowald M."/>
            <person name="Liep D."/>
            <person name="Gordon J."/>
        </authorList>
    </citation>
    <scope>NUCLEOTIDE SEQUENCE</scope>
    <source>
        <strain evidence="1">DSM 17216</strain>
    </source>
</reference>
<dbReference type="AlphaFoldDB" id="B0MWN0"/>
<sequence length="69" mass="7763">MPGTKQISCVSLFDSSYKSVFVASKYMKIYPIGKIPVFCRKNSGMPSFLFYKAVSAGFDRSDRSGNRHK</sequence>
<proteinExistence type="predicted"/>
<name>B0MWN0_9BACT</name>
<protein>
    <submittedName>
        <fullName evidence="1">Uncharacterized protein</fullName>
    </submittedName>
</protein>